<protein>
    <recommendedName>
        <fullName evidence="3">Thiopeptide-type bacteriocin biosynthesis domain-containing protein</fullName>
    </recommendedName>
</protein>
<sequence>MGDEIVRFIVAPLTAQRTAEEGRLRFTRNLESDHPSVLLHLRAADDEAATRLWKFAQALADENVANLGAVEMSRSPNIVYPPQPGEPVPELVEATLVRFGGPKGLELAGEVSEVSSDLALWAINRFPSLKTRSMLAALLLFDTGHSMMRGPRSALWPDRRTISWDYYWNTHLHACTGSLGSPTESARRAMAQVAPRVTPAHRVMAAVASEPAVDIWRKRWVRAIDEYLYRADKNRISRSAPQLAMGAGQLALNLLGFSCRDQGALGLYARAWSKEIEAKYLGEERSRPR</sequence>
<accession>A0A9X1MEF5</accession>
<dbReference type="RefSeq" id="WP_227895953.1">
    <property type="nucleotide sequence ID" value="NZ_CP099466.1"/>
</dbReference>
<evidence type="ECO:0000313" key="2">
    <source>
        <dbReference type="Proteomes" id="UP001139158"/>
    </source>
</evidence>
<dbReference type="Proteomes" id="UP001139158">
    <property type="component" value="Unassembled WGS sequence"/>
</dbReference>
<proteinExistence type="predicted"/>
<reference evidence="1" key="1">
    <citation type="submission" date="2021-10" db="EMBL/GenBank/DDBJ databases">
        <title>Novel species in genus Arthrobacter.</title>
        <authorList>
            <person name="Liu Y."/>
        </authorList>
    </citation>
    <scope>NUCLEOTIDE SEQUENCE</scope>
    <source>
        <strain evidence="1">Zg-Y453</strain>
    </source>
</reference>
<gene>
    <name evidence="1" type="ORF">LJ757_09725</name>
</gene>
<organism evidence="1 2">
    <name type="scientific">Arthrobacter caoxuetaonis</name>
    <dbReference type="NCBI Taxonomy" id="2886935"/>
    <lineage>
        <taxon>Bacteria</taxon>
        <taxon>Bacillati</taxon>
        <taxon>Actinomycetota</taxon>
        <taxon>Actinomycetes</taxon>
        <taxon>Micrococcales</taxon>
        <taxon>Micrococcaceae</taxon>
        <taxon>Arthrobacter</taxon>
    </lineage>
</organism>
<comment type="caution">
    <text evidence="1">The sequence shown here is derived from an EMBL/GenBank/DDBJ whole genome shotgun (WGS) entry which is preliminary data.</text>
</comment>
<evidence type="ECO:0000313" key="1">
    <source>
        <dbReference type="EMBL" id="MCC3298081.1"/>
    </source>
</evidence>
<keyword evidence="2" id="KW-1185">Reference proteome</keyword>
<evidence type="ECO:0008006" key="3">
    <source>
        <dbReference type="Google" id="ProtNLM"/>
    </source>
</evidence>
<dbReference type="AlphaFoldDB" id="A0A9X1MEF5"/>
<dbReference type="EMBL" id="JAJFZV010000009">
    <property type="protein sequence ID" value="MCC3298081.1"/>
    <property type="molecule type" value="Genomic_DNA"/>
</dbReference>
<name>A0A9X1MEF5_9MICC</name>